<dbReference type="EMBL" id="DMUP01000042">
    <property type="protein sequence ID" value="HAR55523.1"/>
    <property type="molecule type" value="Genomic_DNA"/>
</dbReference>
<dbReference type="Proteomes" id="UP000262878">
    <property type="component" value="Unassembled WGS sequence"/>
</dbReference>
<protein>
    <submittedName>
        <fullName evidence="1">Uncharacterized protein</fullName>
    </submittedName>
</protein>
<evidence type="ECO:0000313" key="1">
    <source>
        <dbReference type="EMBL" id="HAR55523.1"/>
    </source>
</evidence>
<sequence>MAKTDTENAWITDIENIEDDVFSFTNDMLIEFDESRYVKGKTYIGTVDLNRVKGCWHPDYRGCMWGELKPVPGTLKGDRSDPIVGNQILKRVIQGARELADNPEYYLNGDSKDHWSFYEYKGDFYIEAGVHRTVLGRYFLAANALPQEIRNISITPCMDMPCEREPSDVRSDKTFIDKVLSYFKTLFKE</sequence>
<reference evidence="1 2" key="1">
    <citation type="journal article" date="2018" name="Nat. Biotechnol.">
        <title>A standardized bacterial taxonomy based on genome phylogeny substantially revises the tree of life.</title>
        <authorList>
            <person name="Parks D.H."/>
            <person name="Chuvochina M."/>
            <person name="Waite D.W."/>
            <person name="Rinke C."/>
            <person name="Skarshewski A."/>
            <person name="Chaumeil P.A."/>
            <person name="Hugenholtz P."/>
        </authorList>
    </citation>
    <scope>NUCLEOTIDE SEQUENCE [LARGE SCALE GENOMIC DNA]</scope>
    <source>
        <strain evidence="1">UBA9360</strain>
    </source>
</reference>
<evidence type="ECO:0000313" key="2">
    <source>
        <dbReference type="Proteomes" id="UP000262878"/>
    </source>
</evidence>
<accession>A0A348WLW1</accession>
<proteinExistence type="predicted"/>
<name>A0A348WLW1_9GAMM</name>
<organism evidence="1 2">
    <name type="scientific">Idiomarina baltica</name>
    <dbReference type="NCBI Taxonomy" id="190892"/>
    <lineage>
        <taxon>Bacteria</taxon>
        <taxon>Pseudomonadati</taxon>
        <taxon>Pseudomonadota</taxon>
        <taxon>Gammaproteobacteria</taxon>
        <taxon>Alteromonadales</taxon>
        <taxon>Idiomarinaceae</taxon>
        <taxon>Idiomarina</taxon>
    </lineage>
</organism>
<gene>
    <name evidence="1" type="ORF">DCR58_01920</name>
</gene>
<dbReference type="AlphaFoldDB" id="A0A348WLW1"/>
<comment type="caution">
    <text evidence="1">The sequence shown here is derived from an EMBL/GenBank/DDBJ whole genome shotgun (WGS) entry which is preliminary data.</text>
</comment>